<name>A0A060T7F7_BLAAD</name>
<proteinExistence type="inferred from homology"/>
<dbReference type="PhylomeDB" id="A0A060T7F7"/>
<keyword evidence="3" id="KW-0963">Cytoplasm</keyword>
<evidence type="ECO:0000256" key="7">
    <source>
        <dbReference type="ARBA" id="ARBA00044228"/>
    </source>
</evidence>
<evidence type="ECO:0000256" key="9">
    <source>
        <dbReference type="RuleBase" id="RU003814"/>
    </source>
</evidence>
<organism evidence="10">
    <name type="scientific">Blastobotrys adeninivorans</name>
    <name type="common">Yeast</name>
    <name type="synonym">Arxula adeninivorans</name>
    <dbReference type="NCBI Taxonomy" id="409370"/>
    <lineage>
        <taxon>Eukaryota</taxon>
        <taxon>Fungi</taxon>
        <taxon>Dikarya</taxon>
        <taxon>Ascomycota</taxon>
        <taxon>Saccharomycotina</taxon>
        <taxon>Dipodascomycetes</taxon>
        <taxon>Dipodascales</taxon>
        <taxon>Trichomonascaceae</taxon>
        <taxon>Blastobotrys</taxon>
    </lineage>
</organism>
<evidence type="ECO:0000256" key="3">
    <source>
        <dbReference type="ARBA" id="ARBA00022490"/>
    </source>
</evidence>
<evidence type="ECO:0000256" key="8">
    <source>
        <dbReference type="ARBA" id="ARBA00046432"/>
    </source>
</evidence>
<gene>
    <name evidence="10" type="ORF">GNLVRS02_ARAD1B18524g</name>
</gene>
<sequence>MTMSVSPIQALISRFVADLKRRRIQGSHDVALATANLMLRFVSATRWTHNSELISEVRELGRTLINAQPREFACGNVVRRVLAIIRETDRDHEKGDVTGQDIMSSMFNLLSTNTEQDQSERATERPRDTKADIIEGIQELIDEIDNMDDTISGLSLDMIHENEVLLTPTPESRTVRDFLKRAAQKRKFSVLVTESYPNGVKAAHEAVRELAKAGIETVLIPDTTVLAVMSRVGKVIIGSRAVLANGGCMSSAGVSLVCECAKESRTPVLCVTALYKLSPLYPFDTESVIEVGDTSQVIPFADSECMSQLDAVNPMYDYVAPDYIDIYLTNIGGYSPSFTYRVVLDHYSSEDVSLLDSQ</sequence>
<comment type="subcellular location">
    <subcellularLocation>
        <location evidence="1">Cytoplasm</location>
        <location evidence="1">Cytosol</location>
    </subcellularLocation>
</comment>
<keyword evidence="5" id="KW-0648">Protein biosynthesis</keyword>
<reference evidence="10" key="1">
    <citation type="submission" date="2014-02" db="EMBL/GenBank/DDBJ databases">
        <authorList>
            <person name="Genoscope - CEA"/>
        </authorList>
    </citation>
    <scope>NUCLEOTIDE SEQUENCE</scope>
    <source>
        <strain evidence="10">LS3</strain>
    </source>
</reference>
<dbReference type="AlphaFoldDB" id="A0A060T7F7"/>
<dbReference type="InterPro" id="IPR051855">
    <property type="entry name" value="eIF2B_beta_subunit"/>
</dbReference>
<dbReference type="Gene3D" id="3.40.50.10470">
    <property type="entry name" value="Translation initiation factor eif-2b, domain 2"/>
    <property type="match status" value="1"/>
</dbReference>
<dbReference type="InterPro" id="IPR042529">
    <property type="entry name" value="IF_2B-like_C"/>
</dbReference>
<dbReference type="InterPro" id="IPR037171">
    <property type="entry name" value="NagB/RpiA_transferase-like"/>
</dbReference>
<evidence type="ECO:0000256" key="6">
    <source>
        <dbReference type="ARBA" id="ARBA00044122"/>
    </source>
</evidence>
<comment type="similarity">
    <text evidence="2 9">Belongs to the eIF-2B alpha/beta/delta subunits family.</text>
</comment>
<evidence type="ECO:0000313" key="10">
    <source>
        <dbReference type="EMBL" id="CDP36679.1"/>
    </source>
</evidence>
<dbReference type="InterPro" id="IPR000649">
    <property type="entry name" value="IF-2B-related"/>
</dbReference>
<dbReference type="Pfam" id="PF01008">
    <property type="entry name" value="IF-2B"/>
    <property type="match status" value="1"/>
</dbReference>
<protein>
    <recommendedName>
        <fullName evidence="6">Translation initiation factor eIF2B subunit beta</fullName>
    </recommendedName>
    <alternativeName>
        <fullName evidence="7">eIF2B GDP-GTP exchange factor subunit beta</fullName>
    </alternativeName>
</protein>
<dbReference type="SUPFAM" id="SSF100950">
    <property type="entry name" value="NagB/RpiA/CoA transferase-like"/>
    <property type="match status" value="1"/>
</dbReference>
<dbReference type="PANTHER" id="PTHR45859">
    <property type="entry name" value="TRANSLATION INITIATION FACTOR EIF-2B SUBUNIT BETA"/>
    <property type="match status" value="1"/>
</dbReference>
<dbReference type="GO" id="GO:0003743">
    <property type="term" value="F:translation initiation factor activity"/>
    <property type="evidence" value="ECO:0007669"/>
    <property type="project" value="UniProtKB-KW"/>
</dbReference>
<accession>A0A060T7F7</accession>
<dbReference type="PANTHER" id="PTHR45859:SF1">
    <property type="entry name" value="TRANSLATION INITIATION FACTOR EIF-2B SUBUNIT BETA"/>
    <property type="match status" value="1"/>
</dbReference>
<dbReference type="GO" id="GO:0005851">
    <property type="term" value="C:eukaryotic translation initiation factor 2B complex"/>
    <property type="evidence" value="ECO:0007669"/>
    <property type="project" value="TreeGrafter"/>
</dbReference>
<comment type="subunit">
    <text evidence="8">Component of the translation initiation factor 2B (eIF2B) complex which is a heterodecamer of two sets of five different subunits: alpha, beta, gamma, delta and epsilon. Subunits alpha, beta and delta comprise a regulatory subcomplex and subunits epsilon and gamma comprise a catalytic subcomplex. Within the complex, the hexameric regulatory complex resides at the center, with the two heterodimeric catalytic subcomplexes bound on opposite sides.</text>
</comment>
<dbReference type="GO" id="GO:0005085">
    <property type="term" value="F:guanyl-nucleotide exchange factor activity"/>
    <property type="evidence" value="ECO:0007669"/>
    <property type="project" value="TreeGrafter"/>
</dbReference>
<reference evidence="10" key="2">
    <citation type="submission" date="2014-06" db="EMBL/GenBank/DDBJ databases">
        <title>The complete genome of Blastobotrys (Arxula) adeninivorans LS3 - a yeast of biotechnological interest.</title>
        <authorList>
            <person name="Kunze G."/>
            <person name="Gaillardin C."/>
            <person name="Czernicka M."/>
            <person name="Durrens P."/>
            <person name="Martin T."/>
            <person name="Boer E."/>
            <person name="Gabaldon T."/>
            <person name="Cruz J."/>
            <person name="Talla E."/>
            <person name="Marck C."/>
            <person name="Goffeau A."/>
            <person name="Barbe V."/>
            <person name="Baret P."/>
            <person name="Baronian K."/>
            <person name="Beier S."/>
            <person name="Bleykasten C."/>
            <person name="Bode R."/>
            <person name="Casaregola S."/>
            <person name="Despons L."/>
            <person name="Fairhead C."/>
            <person name="Giersberg M."/>
            <person name="Gierski P."/>
            <person name="Hahnel U."/>
            <person name="Hartmann A."/>
            <person name="Jankowska D."/>
            <person name="Jubin C."/>
            <person name="Jung P."/>
            <person name="Lafontaine I."/>
            <person name="Leh-Louis V."/>
            <person name="Lemaire M."/>
            <person name="Marcet-Houben M."/>
            <person name="Mascher M."/>
            <person name="Morel G."/>
            <person name="Richard G.-F."/>
            <person name="Riechen J."/>
            <person name="Sacerdot C."/>
            <person name="Sarkar A."/>
            <person name="Savel G."/>
            <person name="Schacherer J."/>
            <person name="Sherman D."/>
            <person name="Straub M.-L."/>
            <person name="Stein N."/>
            <person name="Thierry A."/>
            <person name="Trautwein-Schult A."/>
            <person name="Westhof E."/>
            <person name="Worch S."/>
            <person name="Dujon B."/>
            <person name="Souciet J.-L."/>
            <person name="Wincker P."/>
            <person name="Scholz U."/>
            <person name="Neuveglise N."/>
        </authorList>
    </citation>
    <scope>NUCLEOTIDE SEQUENCE</scope>
    <source>
        <strain evidence="10">LS3</strain>
    </source>
</reference>
<keyword evidence="4" id="KW-0396">Initiation factor</keyword>
<evidence type="ECO:0000256" key="4">
    <source>
        <dbReference type="ARBA" id="ARBA00022540"/>
    </source>
</evidence>
<evidence type="ECO:0000256" key="2">
    <source>
        <dbReference type="ARBA" id="ARBA00007251"/>
    </source>
</evidence>
<dbReference type="GO" id="GO:0005829">
    <property type="term" value="C:cytosol"/>
    <property type="evidence" value="ECO:0007669"/>
    <property type="project" value="UniProtKB-SubCell"/>
</dbReference>
<evidence type="ECO:0000256" key="5">
    <source>
        <dbReference type="ARBA" id="ARBA00022917"/>
    </source>
</evidence>
<dbReference type="EMBL" id="HG937692">
    <property type="protein sequence ID" value="CDP36679.1"/>
    <property type="molecule type" value="Genomic_DNA"/>
</dbReference>
<evidence type="ECO:0000256" key="1">
    <source>
        <dbReference type="ARBA" id="ARBA00004514"/>
    </source>
</evidence>
<dbReference type="FunFam" id="3.40.50.10470:FF:000008">
    <property type="entry name" value="Translation initiation factor 2B, beta subunit"/>
    <property type="match status" value="1"/>
</dbReference>